<accession>A0A7C8MFZ6</accession>
<sequence length="180" mass="19973">MVFVAAGGRHGRRPWRRGPGGLAIDRRQGSRGRGAWSDATRRRLLLLLLLGRGQAGAYRGRVLVCAGAGPQVATWRRASWLLCLLETCVQRGSWSWSWSWSWSPLSRAAGERRGAFVNTVLVDGRHHARPRLFVPPCNSATWPWLPIRVHPKLLSSAAPHATLSRCHRPPSPVSDAIDRV</sequence>
<comment type="caution">
    <text evidence="1">The sequence shown here is derived from an EMBL/GenBank/DDBJ whole genome shotgun (WGS) entry which is preliminary data.</text>
</comment>
<gene>
    <name evidence="1" type="ORF">BDV95DRAFT_287612</name>
</gene>
<dbReference type="Proteomes" id="UP000481861">
    <property type="component" value="Unassembled WGS sequence"/>
</dbReference>
<dbReference type="AlphaFoldDB" id="A0A7C8MFZ6"/>
<proteinExistence type="predicted"/>
<protein>
    <submittedName>
        <fullName evidence="1">Uncharacterized protein</fullName>
    </submittedName>
</protein>
<organism evidence="1 2">
    <name type="scientific">Massariosphaeria phaeospora</name>
    <dbReference type="NCBI Taxonomy" id="100035"/>
    <lineage>
        <taxon>Eukaryota</taxon>
        <taxon>Fungi</taxon>
        <taxon>Dikarya</taxon>
        <taxon>Ascomycota</taxon>
        <taxon>Pezizomycotina</taxon>
        <taxon>Dothideomycetes</taxon>
        <taxon>Pleosporomycetidae</taxon>
        <taxon>Pleosporales</taxon>
        <taxon>Pleosporales incertae sedis</taxon>
        <taxon>Massariosphaeria</taxon>
    </lineage>
</organism>
<evidence type="ECO:0000313" key="1">
    <source>
        <dbReference type="EMBL" id="KAF2875981.1"/>
    </source>
</evidence>
<reference evidence="1 2" key="1">
    <citation type="submission" date="2020-01" db="EMBL/GenBank/DDBJ databases">
        <authorList>
            <consortium name="DOE Joint Genome Institute"/>
            <person name="Haridas S."/>
            <person name="Albert R."/>
            <person name="Binder M."/>
            <person name="Bloem J."/>
            <person name="Labutti K."/>
            <person name="Salamov A."/>
            <person name="Andreopoulos B."/>
            <person name="Baker S.E."/>
            <person name="Barry K."/>
            <person name="Bills G."/>
            <person name="Bluhm B.H."/>
            <person name="Cannon C."/>
            <person name="Castanera R."/>
            <person name="Culley D.E."/>
            <person name="Daum C."/>
            <person name="Ezra D."/>
            <person name="Gonzalez J.B."/>
            <person name="Henrissat B."/>
            <person name="Kuo A."/>
            <person name="Liang C."/>
            <person name="Lipzen A."/>
            <person name="Lutzoni F."/>
            <person name="Magnuson J."/>
            <person name="Mondo S."/>
            <person name="Nolan M."/>
            <person name="Ohm R."/>
            <person name="Pangilinan J."/>
            <person name="Park H.-J.H."/>
            <person name="Ramirez L."/>
            <person name="Alfaro M."/>
            <person name="Sun H."/>
            <person name="Tritt A."/>
            <person name="Yoshinaga Y."/>
            <person name="Zwiers L.-H.L."/>
            <person name="Turgeon B.G."/>
            <person name="Goodwin S.B."/>
            <person name="Spatafora J.W."/>
            <person name="Crous P.W."/>
            <person name="Grigoriev I.V."/>
        </authorList>
    </citation>
    <scope>NUCLEOTIDE SEQUENCE [LARGE SCALE GENOMIC DNA]</scope>
    <source>
        <strain evidence="1 2">CBS 611.86</strain>
    </source>
</reference>
<dbReference type="EMBL" id="JAADJZ010000004">
    <property type="protein sequence ID" value="KAF2875981.1"/>
    <property type="molecule type" value="Genomic_DNA"/>
</dbReference>
<name>A0A7C8MFZ6_9PLEO</name>
<evidence type="ECO:0000313" key="2">
    <source>
        <dbReference type="Proteomes" id="UP000481861"/>
    </source>
</evidence>
<keyword evidence="2" id="KW-1185">Reference proteome</keyword>